<evidence type="ECO:0000313" key="2">
    <source>
        <dbReference type="Proteomes" id="UP000248410"/>
    </source>
</evidence>
<organism evidence="1 2">
    <name type="scientific">Acidianus sulfidivorans JP7</name>
    <dbReference type="NCBI Taxonomy" id="619593"/>
    <lineage>
        <taxon>Archaea</taxon>
        <taxon>Thermoproteota</taxon>
        <taxon>Thermoprotei</taxon>
        <taxon>Sulfolobales</taxon>
        <taxon>Sulfolobaceae</taxon>
        <taxon>Acidianus</taxon>
    </lineage>
</organism>
<dbReference type="Proteomes" id="UP000248410">
    <property type="component" value="Chromosome"/>
</dbReference>
<evidence type="ECO:0000313" key="1">
    <source>
        <dbReference type="EMBL" id="AWR97082.1"/>
    </source>
</evidence>
<evidence type="ECO:0008006" key="3">
    <source>
        <dbReference type="Google" id="ProtNLM"/>
    </source>
</evidence>
<dbReference type="Gene3D" id="3.50.50.100">
    <property type="match status" value="2"/>
</dbReference>
<name>A0A2U9IM42_9CREN</name>
<dbReference type="GeneID" id="36837417"/>
<dbReference type="PANTHER" id="PTHR43755:SF1">
    <property type="entry name" value="FAD-DEPENDENT PYRIDINE NUCLEOTIDE-DISULPHIDE OXIDOREDUCTASE"/>
    <property type="match status" value="1"/>
</dbReference>
<dbReference type="InterPro" id="IPR052541">
    <property type="entry name" value="SQRD"/>
</dbReference>
<accession>A0A2U9IM42</accession>
<gene>
    <name evidence="1" type="ORF">DFR86_05570</name>
</gene>
<dbReference type="EMBL" id="CP029288">
    <property type="protein sequence ID" value="AWR97082.1"/>
    <property type="molecule type" value="Genomic_DNA"/>
</dbReference>
<proteinExistence type="predicted"/>
<dbReference type="PANTHER" id="PTHR43755">
    <property type="match status" value="1"/>
</dbReference>
<dbReference type="SUPFAM" id="SSF51905">
    <property type="entry name" value="FAD/NAD(P)-binding domain"/>
    <property type="match status" value="1"/>
</dbReference>
<reference evidence="1 2" key="1">
    <citation type="submission" date="2018-05" db="EMBL/GenBank/DDBJ databases">
        <title>Complete Genome Sequences of Extremely Thermoacidophilic, Metal-Mobilizing Type-Strain Members of the Archaeal Family Sulfolobaceae: Acidianus brierleyi DSM-1651T, Acidianus sulfidivorans DSM-18786T, Metallosphaera hakonensis DSM-7519T, and Metallosphaera prunae DSM-10039T.</title>
        <authorList>
            <person name="Counts J.A."/>
            <person name="Kelly R.M."/>
        </authorList>
    </citation>
    <scope>NUCLEOTIDE SEQUENCE [LARGE SCALE GENOMIC DNA]</scope>
    <source>
        <strain evidence="1 2">JP7</strain>
    </source>
</reference>
<sequence length="289" mass="33420">MILILGAGYAGLNAYYNIKSKEKVIISENDYFTFYTAFLRNIIEKKKYTTQLNFVKKEKIIDIDMSNLRVKTDKNIYEPDKLIIALGCKNRNLNKFLELRKMDNLCISSEDKYDSYLALQTSFYAKMLGKNVKYGGNYMEWLGDKIGNKIRKVVDDYLGTCDSPNFIIEKCEPPEFLGHIKVNEKLEVKPNVYAAGDIIDGWPKLGELAMRSGMYIGKLLSSNNVKEPFKPIFINILDIGNKGLHIRSDIPWGGNLQIIKCSKLRKIMKRFIENYYIIRKGNMGFLYYL</sequence>
<protein>
    <recommendedName>
        <fullName evidence="3">Pyridine nucleotide-disulfide oxidoreductase</fullName>
    </recommendedName>
</protein>
<dbReference type="OrthoDB" id="57506at2157"/>
<keyword evidence="2" id="KW-1185">Reference proteome</keyword>
<dbReference type="AlphaFoldDB" id="A0A2U9IM42"/>
<dbReference type="RefSeq" id="WP_110379972.1">
    <property type="nucleotide sequence ID" value="NZ_CP029288.2"/>
</dbReference>
<dbReference type="KEGG" id="asul:DFR86_05570"/>
<dbReference type="InterPro" id="IPR036188">
    <property type="entry name" value="FAD/NAD-bd_sf"/>
</dbReference>